<dbReference type="SUPFAM" id="SSF55298">
    <property type="entry name" value="YjgF-like"/>
    <property type="match status" value="1"/>
</dbReference>
<name>A0ABW5UML8_9BURK</name>
<dbReference type="GO" id="GO:0016787">
    <property type="term" value="F:hydrolase activity"/>
    <property type="evidence" value="ECO:0007669"/>
    <property type="project" value="UniProtKB-KW"/>
</dbReference>
<evidence type="ECO:0000256" key="1">
    <source>
        <dbReference type="ARBA" id="ARBA00010552"/>
    </source>
</evidence>
<dbReference type="CDD" id="cd00448">
    <property type="entry name" value="YjgF_YER057c_UK114_family"/>
    <property type="match status" value="1"/>
</dbReference>
<protein>
    <submittedName>
        <fullName evidence="2">RidA family protein</fullName>
        <ecNumber evidence="2">3.5.-.-</ecNumber>
    </submittedName>
</protein>
<dbReference type="PANTHER" id="PTHR11803">
    <property type="entry name" value="2-IMINOBUTANOATE/2-IMINOPROPANOATE DEAMINASE RIDA"/>
    <property type="match status" value="1"/>
</dbReference>
<evidence type="ECO:0000313" key="3">
    <source>
        <dbReference type="Proteomes" id="UP001597463"/>
    </source>
</evidence>
<dbReference type="InterPro" id="IPR035959">
    <property type="entry name" value="RutC-like_sf"/>
</dbReference>
<dbReference type="Pfam" id="PF01042">
    <property type="entry name" value="Ribonuc_L-PSP"/>
    <property type="match status" value="1"/>
</dbReference>
<keyword evidence="3" id="KW-1185">Reference proteome</keyword>
<dbReference type="Gene3D" id="3.30.1330.40">
    <property type="entry name" value="RutC-like"/>
    <property type="match status" value="1"/>
</dbReference>
<accession>A0ABW5UML8</accession>
<dbReference type="EC" id="3.5.-.-" evidence="2"/>
<proteinExistence type="inferred from homology"/>
<dbReference type="Proteomes" id="UP001597463">
    <property type="component" value="Unassembled WGS sequence"/>
</dbReference>
<comment type="similarity">
    <text evidence="1">Belongs to the RutC family.</text>
</comment>
<dbReference type="PANTHER" id="PTHR11803:SF58">
    <property type="entry name" value="PROTEIN HMF1-RELATED"/>
    <property type="match status" value="1"/>
</dbReference>
<reference evidence="3" key="1">
    <citation type="journal article" date="2019" name="Int. J. Syst. Evol. Microbiol.">
        <title>The Global Catalogue of Microorganisms (GCM) 10K type strain sequencing project: providing services to taxonomists for standard genome sequencing and annotation.</title>
        <authorList>
            <consortium name="The Broad Institute Genomics Platform"/>
            <consortium name="The Broad Institute Genome Sequencing Center for Infectious Disease"/>
            <person name="Wu L."/>
            <person name="Ma J."/>
        </authorList>
    </citation>
    <scope>NUCLEOTIDE SEQUENCE [LARGE SCALE GENOMIC DNA]</scope>
    <source>
        <strain evidence="3">TISTR 1906</strain>
    </source>
</reference>
<evidence type="ECO:0000313" key="2">
    <source>
        <dbReference type="EMBL" id="MFD2754832.1"/>
    </source>
</evidence>
<organism evidence="2 3">
    <name type="scientific">Comamonas terrae</name>
    <dbReference type="NCBI Taxonomy" id="673548"/>
    <lineage>
        <taxon>Bacteria</taxon>
        <taxon>Pseudomonadati</taxon>
        <taxon>Pseudomonadota</taxon>
        <taxon>Betaproteobacteria</taxon>
        <taxon>Burkholderiales</taxon>
        <taxon>Comamonadaceae</taxon>
        <taxon>Comamonas</taxon>
    </lineage>
</organism>
<dbReference type="RefSeq" id="WP_066475818.1">
    <property type="nucleotide sequence ID" value="NZ_BCNT01000005.1"/>
</dbReference>
<gene>
    <name evidence="2" type="ORF">ACFSW6_12100</name>
</gene>
<dbReference type="InterPro" id="IPR006175">
    <property type="entry name" value="YjgF/YER057c/UK114"/>
</dbReference>
<keyword evidence="2" id="KW-0378">Hydrolase</keyword>
<comment type="caution">
    <text evidence="2">The sequence shown here is derived from an EMBL/GenBank/DDBJ whole genome shotgun (WGS) entry which is preliminary data.</text>
</comment>
<sequence>MPTLHSTDTPTTAPRQYLQPAGLYDCSPNGYTHVVAVQEPLRWLFVSGQGGENAQAELPDGFAAQAVQALANVKTALAAGGAHMGHVTKLTVLIVDHSLERFEHWQSSVRRHWGSGEPGDGKPRFPACTLIPVPKLALPGMLIEVEATAAVPVAAPAPQAAGTPADRIAIAA</sequence>
<dbReference type="EMBL" id="JBHUMV010000005">
    <property type="protein sequence ID" value="MFD2754832.1"/>
    <property type="molecule type" value="Genomic_DNA"/>
</dbReference>